<proteinExistence type="predicted"/>
<sequence>MCVEIETESGIATRIDSSTAIVKPRLGSGKETRTGDENATVFRTEVGTDILFFISDQDRKEDQNHNLYLFFNSSLFLQAQPVIWYEREPPGQIVILTAKDYDSNENGPPFTFALNDSASFDIRSKFQIQGKDFVIYSSTLATRRFAVHRLPRRTTRRSAEGGAGERTSFLGSAVQSIVTKIVIHRSGYLQLVFLKCYTYHPSPPNAVSTPRSRRPRLSRVSDASCRAPSIQLNASAKVASPTNTASNIIRLGYSRPRRPYKSGPDQLSSLKCNKRRPRRRSAASAPRRSLADPIWAVCGLRRRVNKKTVTCCAPRNCSTLE</sequence>
<organism evidence="2 3">
    <name type="scientific">Eumeta variegata</name>
    <name type="common">Bagworm moth</name>
    <name type="synonym">Eumeta japonica</name>
    <dbReference type="NCBI Taxonomy" id="151549"/>
    <lineage>
        <taxon>Eukaryota</taxon>
        <taxon>Metazoa</taxon>
        <taxon>Ecdysozoa</taxon>
        <taxon>Arthropoda</taxon>
        <taxon>Hexapoda</taxon>
        <taxon>Insecta</taxon>
        <taxon>Pterygota</taxon>
        <taxon>Neoptera</taxon>
        <taxon>Endopterygota</taxon>
        <taxon>Lepidoptera</taxon>
        <taxon>Glossata</taxon>
        <taxon>Ditrysia</taxon>
        <taxon>Tineoidea</taxon>
        <taxon>Psychidae</taxon>
        <taxon>Oiketicinae</taxon>
        <taxon>Eumeta</taxon>
    </lineage>
</organism>
<accession>A0A4C1SBM8</accession>
<feature type="compositionally biased region" description="Basic residues" evidence="1">
    <location>
        <begin position="272"/>
        <end position="281"/>
    </location>
</feature>
<evidence type="ECO:0000313" key="2">
    <source>
        <dbReference type="EMBL" id="GBO99501.1"/>
    </source>
</evidence>
<evidence type="ECO:0000256" key="1">
    <source>
        <dbReference type="SAM" id="MobiDB-lite"/>
    </source>
</evidence>
<protein>
    <submittedName>
        <fullName evidence="2">DE-cadherin</fullName>
    </submittedName>
</protein>
<keyword evidence="3" id="KW-1185">Reference proteome</keyword>
<dbReference type="AlphaFoldDB" id="A0A4C1SBM8"/>
<evidence type="ECO:0000313" key="3">
    <source>
        <dbReference type="Proteomes" id="UP000299102"/>
    </source>
</evidence>
<dbReference type="EMBL" id="BGZK01000003">
    <property type="protein sequence ID" value="GBO99501.1"/>
    <property type="molecule type" value="Genomic_DNA"/>
</dbReference>
<reference evidence="2 3" key="1">
    <citation type="journal article" date="2019" name="Commun. Biol.">
        <title>The bagworm genome reveals a unique fibroin gene that provides high tensile strength.</title>
        <authorList>
            <person name="Kono N."/>
            <person name="Nakamura H."/>
            <person name="Ohtoshi R."/>
            <person name="Tomita M."/>
            <person name="Numata K."/>
            <person name="Arakawa K."/>
        </authorList>
    </citation>
    <scope>NUCLEOTIDE SEQUENCE [LARGE SCALE GENOMIC DNA]</scope>
</reference>
<dbReference type="STRING" id="151549.A0A4C1SBM8"/>
<dbReference type="Proteomes" id="UP000299102">
    <property type="component" value="Unassembled WGS sequence"/>
</dbReference>
<gene>
    <name evidence="2" type="primary">shg</name>
    <name evidence="2" type="ORF">EVAR_681_1</name>
</gene>
<dbReference type="Gene3D" id="2.60.40.60">
    <property type="entry name" value="Cadherins"/>
    <property type="match status" value="1"/>
</dbReference>
<feature type="region of interest" description="Disordered" evidence="1">
    <location>
        <begin position="252"/>
        <end position="287"/>
    </location>
</feature>
<name>A0A4C1SBM8_EUMVA</name>
<comment type="caution">
    <text evidence="2">The sequence shown here is derived from an EMBL/GenBank/DDBJ whole genome shotgun (WGS) entry which is preliminary data.</text>
</comment>